<accession>A0A8H5CRC9</accession>
<keyword evidence="2 4" id="KW-0863">Zinc-finger</keyword>
<feature type="domain" description="RING-type" evidence="6">
    <location>
        <begin position="491"/>
        <end position="515"/>
    </location>
</feature>
<reference evidence="7 8" key="1">
    <citation type="journal article" date="2020" name="ISME J.">
        <title>Uncovering the hidden diversity of litter-decomposition mechanisms in mushroom-forming fungi.</title>
        <authorList>
            <person name="Floudas D."/>
            <person name="Bentzer J."/>
            <person name="Ahren D."/>
            <person name="Johansson T."/>
            <person name="Persson P."/>
            <person name="Tunlid A."/>
        </authorList>
    </citation>
    <scope>NUCLEOTIDE SEQUENCE [LARGE SCALE GENOMIC DNA]</scope>
    <source>
        <strain evidence="7 8">CBS 291.85</strain>
    </source>
</reference>
<dbReference type="InterPro" id="IPR018957">
    <property type="entry name" value="Znf_C3HC4_RING-type"/>
</dbReference>
<comment type="caution">
    <text evidence="7">The sequence shown here is derived from an EMBL/GenBank/DDBJ whole genome shotgun (WGS) entry which is preliminary data.</text>
</comment>
<dbReference type="PANTHER" id="PTHR47094">
    <property type="entry name" value="ELFLESS, ISOFORM B"/>
    <property type="match status" value="1"/>
</dbReference>
<dbReference type="InterPro" id="IPR013083">
    <property type="entry name" value="Znf_RING/FYVE/PHD"/>
</dbReference>
<evidence type="ECO:0000259" key="6">
    <source>
        <dbReference type="PROSITE" id="PS50089"/>
    </source>
</evidence>
<feature type="region of interest" description="Disordered" evidence="5">
    <location>
        <begin position="1"/>
        <end position="68"/>
    </location>
</feature>
<evidence type="ECO:0000256" key="2">
    <source>
        <dbReference type="ARBA" id="ARBA00022771"/>
    </source>
</evidence>
<proteinExistence type="predicted"/>
<dbReference type="GO" id="GO:0061630">
    <property type="term" value="F:ubiquitin protein ligase activity"/>
    <property type="evidence" value="ECO:0007669"/>
    <property type="project" value="InterPro"/>
</dbReference>
<dbReference type="InterPro" id="IPR017907">
    <property type="entry name" value="Znf_RING_CS"/>
</dbReference>
<dbReference type="InterPro" id="IPR049627">
    <property type="entry name" value="SLX8"/>
</dbReference>
<keyword evidence="1" id="KW-0479">Metal-binding</keyword>
<dbReference type="Pfam" id="PF00097">
    <property type="entry name" value="zf-C3HC4"/>
    <property type="match status" value="1"/>
</dbReference>
<gene>
    <name evidence="7" type="ORF">D9758_013867</name>
</gene>
<protein>
    <recommendedName>
        <fullName evidence="6">RING-type domain-containing protein</fullName>
    </recommendedName>
</protein>
<evidence type="ECO:0000256" key="3">
    <source>
        <dbReference type="ARBA" id="ARBA00022833"/>
    </source>
</evidence>
<feature type="compositionally biased region" description="Acidic residues" evidence="5">
    <location>
        <begin position="462"/>
        <end position="480"/>
    </location>
</feature>
<organism evidence="7 8">
    <name type="scientific">Tetrapyrgos nigripes</name>
    <dbReference type="NCBI Taxonomy" id="182062"/>
    <lineage>
        <taxon>Eukaryota</taxon>
        <taxon>Fungi</taxon>
        <taxon>Dikarya</taxon>
        <taxon>Basidiomycota</taxon>
        <taxon>Agaricomycotina</taxon>
        <taxon>Agaricomycetes</taxon>
        <taxon>Agaricomycetidae</taxon>
        <taxon>Agaricales</taxon>
        <taxon>Marasmiineae</taxon>
        <taxon>Marasmiaceae</taxon>
        <taxon>Tetrapyrgos</taxon>
    </lineage>
</organism>
<feature type="compositionally biased region" description="Basic and acidic residues" evidence="5">
    <location>
        <begin position="415"/>
        <end position="424"/>
    </location>
</feature>
<feature type="region of interest" description="Disordered" evidence="5">
    <location>
        <begin position="246"/>
        <end position="311"/>
    </location>
</feature>
<dbReference type="InterPro" id="IPR001841">
    <property type="entry name" value="Znf_RING"/>
</dbReference>
<dbReference type="Proteomes" id="UP000559256">
    <property type="component" value="Unassembled WGS sequence"/>
</dbReference>
<dbReference type="AlphaFoldDB" id="A0A8H5CRC9"/>
<dbReference type="Gene3D" id="3.30.40.10">
    <property type="entry name" value="Zinc/RING finger domain, C3HC4 (zinc finger)"/>
    <property type="match status" value="1"/>
</dbReference>
<name>A0A8H5CRC9_9AGAR</name>
<dbReference type="GO" id="GO:0033768">
    <property type="term" value="C:SUMO-targeted ubiquitin ligase complex"/>
    <property type="evidence" value="ECO:0007669"/>
    <property type="project" value="TreeGrafter"/>
</dbReference>
<dbReference type="EMBL" id="JAACJM010000106">
    <property type="protein sequence ID" value="KAF5345999.1"/>
    <property type="molecule type" value="Genomic_DNA"/>
</dbReference>
<feature type="region of interest" description="Disordered" evidence="5">
    <location>
        <begin position="397"/>
        <end position="482"/>
    </location>
</feature>
<evidence type="ECO:0000256" key="4">
    <source>
        <dbReference type="PROSITE-ProRule" id="PRU00175"/>
    </source>
</evidence>
<evidence type="ECO:0000256" key="1">
    <source>
        <dbReference type="ARBA" id="ARBA00022723"/>
    </source>
</evidence>
<dbReference type="GO" id="GO:0006511">
    <property type="term" value="P:ubiquitin-dependent protein catabolic process"/>
    <property type="evidence" value="ECO:0007669"/>
    <property type="project" value="TreeGrafter"/>
</dbReference>
<feature type="compositionally biased region" description="Basic and acidic residues" evidence="5">
    <location>
        <begin position="246"/>
        <end position="257"/>
    </location>
</feature>
<feature type="compositionally biased region" description="Low complexity" evidence="5">
    <location>
        <begin position="109"/>
        <end position="119"/>
    </location>
</feature>
<sequence length="622" mass="69036">MDVLVGETSSRSRKRVRFEDSSEGYKTQSSKRPRIDAYPFVVGSSTSTVSGGQSSWRPSLTDGSIQSLPIDEPIDEEDFEDDPVDFDIVSWQKLLRRLIQADSLEDTEPFSSSSEPSSSTAMPSFDDRASIPTTSETPATLIPPSIPTIPEIPVPSITPCIPTAESTTVIDPFDDPNVSWVSHPLLPPNVLVPTDQGKWPLVLQSFLREHLGGPTPFRDFLRSIRPKWPQVVAQVLGMSEEYGEFGRREGQGVRDVEEASSGVSRHPQSSWAGHEDWTSTRQVPVATNGAGGNDDEEEEEEEWSEESDEDIDEVLARRAVAQNHMERIDELDSRGHWEVPSLPVQDISSDRHSLETSGFHPSVDEVLDDRAQRAQNLVESRDELDPHGRWEFLSLPVESSSSGRSSPATSNFHTLESDHCDNCHQAEQTMPESDPVDESYSDPSPSIGHIHAVSPAPRSNDDTNDQASDDEDDDEDEEEEQTKLLLSSYRCPICLSPPRNATLTPCGHIICGACLFQSIKASGYVPPLADEVGDVVAAGARQFDDAEGDDRLPVIYDGQGRRWRWRYRMNERGGDRGRIFRERVLDNGDREPRCPVCRSVIHGWNGKGMGVVGLKVQVEQED</sequence>
<feature type="compositionally biased region" description="Polar residues" evidence="5">
    <location>
        <begin position="261"/>
        <end position="271"/>
    </location>
</feature>
<dbReference type="PROSITE" id="PS00518">
    <property type="entry name" value="ZF_RING_1"/>
    <property type="match status" value="1"/>
</dbReference>
<feature type="compositionally biased region" description="Acidic residues" evidence="5">
    <location>
        <begin position="293"/>
        <end position="311"/>
    </location>
</feature>
<dbReference type="PROSITE" id="PS50089">
    <property type="entry name" value="ZF_RING_2"/>
    <property type="match status" value="1"/>
</dbReference>
<dbReference type="SUPFAM" id="SSF57850">
    <property type="entry name" value="RING/U-box"/>
    <property type="match status" value="1"/>
</dbReference>
<feature type="compositionally biased region" description="Low complexity" evidence="5">
    <location>
        <begin position="397"/>
        <end position="410"/>
    </location>
</feature>
<dbReference type="SMART" id="SM00184">
    <property type="entry name" value="RING"/>
    <property type="match status" value="1"/>
</dbReference>
<dbReference type="GO" id="GO:0008270">
    <property type="term" value="F:zinc ion binding"/>
    <property type="evidence" value="ECO:0007669"/>
    <property type="project" value="UniProtKB-KW"/>
</dbReference>
<keyword evidence="8" id="KW-1185">Reference proteome</keyword>
<evidence type="ECO:0000313" key="8">
    <source>
        <dbReference type="Proteomes" id="UP000559256"/>
    </source>
</evidence>
<dbReference type="PANTHER" id="PTHR47094:SF1">
    <property type="entry name" value="RING-TYPE E3 UBIQUITIN TRANSFERASE"/>
    <property type="match status" value="1"/>
</dbReference>
<feature type="compositionally biased region" description="Polar residues" evidence="5">
    <location>
        <begin position="56"/>
        <end position="67"/>
    </location>
</feature>
<evidence type="ECO:0000313" key="7">
    <source>
        <dbReference type="EMBL" id="KAF5345999.1"/>
    </source>
</evidence>
<evidence type="ECO:0000256" key="5">
    <source>
        <dbReference type="SAM" id="MobiDB-lite"/>
    </source>
</evidence>
<dbReference type="GO" id="GO:0032183">
    <property type="term" value="F:SUMO binding"/>
    <property type="evidence" value="ECO:0007669"/>
    <property type="project" value="TreeGrafter"/>
</dbReference>
<dbReference type="GO" id="GO:0140082">
    <property type="term" value="F:SUMO-ubiquitin ligase activity"/>
    <property type="evidence" value="ECO:0007669"/>
    <property type="project" value="TreeGrafter"/>
</dbReference>
<keyword evidence="3" id="KW-0862">Zinc</keyword>
<feature type="region of interest" description="Disordered" evidence="5">
    <location>
        <begin position="105"/>
        <end position="147"/>
    </location>
</feature>
<dbReference type="OrthoDB" id="6270329at2759"/>
<feature type="compositionally biased region" description="Low complexity" evidence="5">
    <location>
        <begin position="41"/>
        <end position="55"/>
    </location>
</feature>